<dbReference type="GeneTree" id="ENSGT00940000166223"/>
<evidence type="ECO:0000256" key="3">
    <source>
        <dbReference type="ARBA" id="ARBA00022729"/>
    </source>
</evidence>
<keyword evidence="3 5" id="KW-0732">Signal</keyword>
<dbReference type="Gene3D" id="2.40.128.20">
    <property type="match status" value="1"/>
</dbReference>
<evidence type="ECO:0000256" key="5">
    <source>
        <dbReference type="SAM" id="SignalP"/>
    </source>
</evidence>
<evidence type="ECO:0000313" key="6">
    <source>
        <dbReference type="Ensembl" id="ENSCVAP00000031174.1"/>
    </source>
</evidence>
<keyword evidence="2" id="KW-0964">Secreted</keyword>
<evidence type="ECO:0000313" key="7">
    <source>
        <dbReference type="Proteomes" id="UP000265020"/>
    </source>
</evidence>
<comment type="subcellular location">
    <subcellularLocation>
        <location evidence="1">Secreted</location>
    </subcellularLocation>
</comment>
<dbReference type="Proteomes" id="UP000265020">
    <property type="component" value="Unassembled WGS sequence"/>
</dbReference>
<evidence type="ECO:0000256" key="2">
    <source>
        <dbReference type="ARBA" id="ARBA00022525"/>
    </source>
</evidence>
<dbReference type="OMA" id="CVVMRWL"/>
<dbReference type="GO" id="GO:0005576">
    <property type="term" value="C:extracellular region"/>
    <property type="evidence" value="ECO:0007669"/>
    <property type="project" value="UniProtKB-SubCell"/>
</dbReference>
<dbReference type="PANTHER" id="PTHR11967">
    <property type="entry name" value="ALPHA-1-ACID GLYCOPROTEIN"/>
    <property type="match status" value="1"/>
</dbReference>
<sequence length="187" mass="20905">MFAAFAVVILSLFSLSHSTPLVCEKLLHPLESPSPRHVEGRWALIANSDSYGVTRNFIERRDSTTLYFSNSSDPYMISFTQVNRIGNVCQHEHLNISVDGNVFVLRDANKNSATGSLLYTSCPDCLVVKVVLEIQGNQIVQLSLLSRRGTVEPKEMEEFRAQLKCSSFPLPFVTDPTKELCSEHPQS</sequence>
<evidence type="ECO:0008006" key="8">
    <source>
        <dbReference type="Google" id="ProtNLM"/>
    </source>
</evidence>
<dbReference type="Ensembl" id="ENSCVAT00000025799.1">
    <property type="protein sequence ID" value="ENSCVAP00000031174.1"/>
    <property type="gene ID" value="ENSCVAG00000020253.1"/>
</dbReference>
<evidence type="ECO:0000256" key="4">
    <source>
        <dbReference type="ARBA" id="ARBA00023180"/>
    </source>
</evidence>
<reference evidence="6" key="2">
    <citation type="submission" date="2025-09" db="UniProtKB">
        <authorList>
            <consortium name="Ensembl"/>
        </authorList>
    </citation>
    <scope>IDENTIFICATION</scope>
</reference>
<dbReference type="PANTHER" id="PTHR11967:SF2">
    <property type="entry name" value="ALPHA-1-ACID GLYCOPROTEIN 1"/>
    <property type="match status" value="1"/>
</dbReference>
<dbReference type="SUPFAM" id="SSF50814">
    <property type="entry name" value="Lipocalins"/>
    <property type="match status" value="1"/>
</dbReference>
<reference evidence="6" key="1">
    <citation type="submission" date="2025-08" db="UniProtKB">
        <authorList>
            <consortium name="Ensembl"/>
        </authorList>
    </citation>
    <scope>IDENTIFICATION</scope>
</reference>
<proteinExistence type="predicted"/>
<accession>A0A3Q2EH79</accession>
<dbReference type="AlphaFoldDB" id="A0A3Q2EH79"/>
<evidence type="ECO:0000256" key="1">
    <source>
        <dbReference type="ARBA" id="ARBA00004613"/>
    </source>
</evidence>
<keyword evidence="4" id="KW-0325">Glycoprotein</keyword>
<dbReference type="InterPro" id="IPR012674">
    <property type="entry name" value="Calycin"/>
</dbReference>
<name>A0A3Q2EH79_CYPVA</name>
<organism evidence="6 7">
    <name type="scientific">Cyprinodon variegatus</name>
    <name type="common">Sheepshead minnow</name>
    <dbReference type="NCBI Taxonomy" id="28743"/>
    <lineage>
        <taxon>Eukaryota</taxon>
        <taxon>Metazoa</taxon>
        <taxon>Chordata</taxon>
        <taxon>Craniata</taxon>
        <taxon>Vertebrata</taxon>
        <taxon>Euteleostomi</taxon>
        <taxon>Actinopterygii</taxon>
        <taxon>Neopterygii</taxon>
        <taxon>Teleostei</taxon>
        <taxon>Neoteleostei</taxon>
        <taxon>Acanthomorphata</taxon>
        <taxon>Ovalentaria</taxon>
        <taxon>Atherinomorphae</taxon>
        <taxon>Cyprinodontiformes</taxon>
        <taxon>Cyprinodontidae</taxon>
        <taxon>Cyprinodon</taxon>
    </lineage>
</organism>
<feature type="signal peptide" evidence="5">
    <location>
        <begin position="1"/>
        <end position="18"/>
    </location>
</feature>
<keyword evidence="7" id="KW-1185">Reference proteome</keyword>
<feature type="chain" id="PRO_5018539183" description="Apolipoprotein M" evidence="5">
    <location>
        <begin position="19"/>
        <end position="187"/>
    </location>
</feature>
<protein>
    <recommendedName>
        <fullName evidence="8">Apolipoprotein M</fullName>
    </recommendedName>
</protein>